<proteinExistence type="predicted"/>
<feature type="signal peptide" evidence="1">
    <location>
        <begin position="1"/>
        <end position="17"/>
    </location>
</feature>
<dbReference type="AlphaFoldDB" id="A0AA36DKE2"/>
<evidence type="ECO:0000256" key="1">
    <source>
        <dbReference type="SAM" id="SignalP"/>
    </source>
</evidence>
<dbReference type="Proteomes" id="UP001176961">
    <property type="component" value="Unassembled WGS sequence"/>
</dbReference>
<organism evidence="2 3">
    <name type="scientific">Cylicocyclus nassatus</name>
    <name type="common">Nematode worm</name>
    <dbReference type="NCBI Taxonomy" id="53992"/>
    <lineage>
        <taxon>Eukaryota</taxon>
        <taxon>Metazoa</taxon>
        <taxon>Ecdysozoa</taxon>
        <taxon>Nematoda</taxon>
        <taxon>Chromadorea</taxon>
        <taxon>Rhabditida</taxon>
        <taxon>Rhabditina</taxon>
        <taxon>Rhabditomorpha</taxon>
        <taxon>Strongyloidea</taxon>
        <taxon>Strongylidae</taxon>
        <taxon>Cylicocyclus</taxon>
    </lineage>
</organism>
<sequence>MRLMILLLFTFVNLVASIPSKGCMLCSNVLIERHPNEARVELEKVVDGTGCFVQNLKCLGNDIKSETFVQFNHGRTGFLAHGAQELQLQCSDEGRWRFEHSELGSIAVESVSCLST</sequence>
<evidence type="ECO:0000313" key="3">
    <source>
        <dbReference type="Proteomes" id="UP001176961"/>
    </source>
</evidence>
<keyword evidence="3" id="KW-1185">Reference proteome</keyword>
<protein>
    <recommendedName>
        <fullName evidence="4">C6 domain-containing protein</fullName>
    </recommendedName>
</protein>
<comment type="caution">
    <text evidence="2">The sequence shown here is derived from an EMBL/GenBank/DDBJ whole genome shotgun (WGS) entry which is preliminary data.</text>
</comment>
<dbReference type="EMBL" id="CATQJL010000001">
    <property type="protein sequence ID" value="CAJ0588375.1"/>
    <property type="molecule type" value="Genomic_DNA"/>
</dbReference>
<evidence type="ECO:0000313" key="2">
    <source>
        <dbReference type="EMBL" id="CAJ0588375.1"/>
    </source>
</evidence>
<evidence type="ECO:0008006" key="4">
    <source>
        <dbReference type="Google" id="ProtNLM"/>
    </source>
</evidence>
<accession>A0AA36DKE2</accession>
<name>A0AA36DKE2_CYLNA</name>
<gene>
    <name evidence="2" type="ORF">CYNAS_LOCUS358</name>
</gene>
<keyword evidence="1" id="KW-0732">Signal</keyword>
<feature type="chain" id="PRO_5041299186" description="C6 domain-containing protein" evidence="1">
    <location>
        <begin position="18"/>
        <end position="116"/>
    </location>
</feature>
<reference evidence="2" key="1">
    <citation type="submission" date="2023-07" db="EMBL/GenBank/DDBJ databases">
        <authorList>
            <consortium name="CYATHOMIX"/>
        </authorList>
    </citation>
    <scope>NUCLEOTIDE SEQUENCE</scope>
    <source>
        <strain evidence="2">N/A</strain>
    </source>
</reference>